<dbReference type="EMBL" id="AODQ01000006">
    <property type="protein sequence ID" value="EMR04386.1"/>
    <property type="molecule type" value="Genomic_DNA"/>
</dbReference>
<evidence type="ECO:0000313" key="3">
    <source>
        <dbReference type="EMBL" id="EMR04386.1"/>
    </source>
</evidence>
<reference evidence="3 4" key="1">
    <citation type="journal article" date="2013" name="Genome Announc.">
        <title>Draft Genome Sequence of Cesiribacter andamanensis Strain AMV16T, Isolated from a Soil Sample from a Mud Volcano in the Andaman Islands, India.</title>
        <authorList>
            <person name="Shivaji S."/>
            <person name="Ara S."/>
            <person name="Begum Z."/>
            <person name="Srinivas T.N."/>
            <person name="Singh A."/>
            <person name="Kumar Pinnaka A."/>
        </authorList>
    </citation>
    <scope>NUCLEOTIDE SEQUENCE [LARGE SCALE GENOMIC DNA]</scope>
    <source>
        <strain evidence="3 4">AMV16</strain>
    </source>
</reference>
<evidence type="ECO:0000259" key="2">
    <source>
        <dbReference type="PROSITE" id="PS51857"/>
    </source>
</evidence>
<dbReference type="OrthoDB" id="1493235at2"/>
<protein>
    <submittedName>
        <fullName evidence="3">Cold shock-like protein CspG</fullName>
    </submittedName>
</protein>
<name>M7NB19_9BACT</name>
<organism evidence="3 4">
    <name type="scientific">Cesiribacter andamanensis AMV16</name>
    <dbReference type="NCBI Taxonomy" id="1279009"/>
    <lineage>
        <taxon>Bacteria</taxon>
        <taxon>Pseudomonadati</taxon>
        <taxon>Bacteroidota</taxon>
        <taxon>Cytophagia</taxon>
        <taxon>Cytophagales</taxon>
        <taxon>Cesiribacteraceae</taxon>
        <taxon>Cesiribacter</taxon>
    </lineage>
</organism>
<dbReference type="GO" id="GO:0005829">
    <property type="term" value="C:cytosol"/>
    <property type="evidence" value="ECO:0007669"/>
    <property type="project" value="UniProtKB-ARBA"/>
</dbReference>
<feature type="domain" description="CSD" evidence="2">
    <location>
        <begin position="88"/>
        <end position="149"/>
    </location>
</feature>
<dbReference type="Gene3D" id="2.40.50.140">
    <property type="entry name" value="Nucleic acid-binding proteins"/>
    <property type="match status" value="1"/>
</dbReference>
<dbReference type="eggNOG" id="COG1278">
    <property type="taxonomic scope" value="Bacteria"/>
</dbReference>
<dbReference type="SMART" id="SM00357">
    <property type="entry name" value="CSP"/>
    <property type="match status" value="1"/>
</dbReference>
<dbReference type="Pfam" id="PF00313">
    <property type="entry name" value="CSD"/>
    <property type="match status" value="1"/>
</dbReference>
<proteinExistence type="predicted"/>
<feature type="compositionally biased region" description="Basic and acidic residues" evidence="1">
    <location>
        <begin position="23"/>
        <end position="33"/>
    </location>
</feature>
<dbReference type="SUPFAM" id="SSF50249">
    <property type="entry name" value="Nucleic acid-binding proteins"/>
    <property type="match status" value="1"/>
</dbReference>
<dbReference type="PATRIC" id="fig|1279009.4.peg.421"/>
<dbReference type="AlphaFoldDB" id="M7NB19"/>
<feature type="region of interest" description="Disordered" evidence="1">
    <location>
        <begin position="1"/>
        <end position="42"/>
    </location>
</feature>
<dbReference type="STRING" id="1279009.ADICEAN_00420"/>
<dbReference type="CDD" id="cd04458">
    <property type="entry name" value="CSP_CDS"/>
    <property type="match status" value="1"/>
</dbReference>
<evidence type="ECO:0000256" key="1">
    <source>
        <dbReference type="SAM" id="MobiDB-lite"/>
    </source>
</evidence>
<dbReference type="PRINTS" id="PR00050">
    <property type="entry name" value="COLDSHOCK"/>
</dbReference>
<evidence type="ECO:0000313" key="4">
    <source>
        <dbReference type="Proteomes" id="UP000011910"/>
    </source>
</evidence>
<sequence>MGKSQETFSKKEKEKNRQKKKKEKELKKEERKANAGSSKSFDDMIAYVDENGNFSSTPPDPTQKKVIKQENISISTPKQEAPSPEDLIRTGIVTFFNESKSYGFIRDQQTQESIFVHANGLLEPIKENNKVSFEVEMGHKGPVAVNVKTVK</sequence>
<accession>M7NB19</accession>
<gene>
    <name evidence="3" type="primary">cspG</name>
    <name evidence="3" type="ORF">ADICEAN_00420</name>
</gene>
<keyword evidence="4" id="KW-1185">Reference proteome</keyword>
<dbReference type="InterPro" id="IPR011129">
    <property type="entry name" value="CSD"/>
</dbReference>
<dbReference type="PROSITE" id="PS51857">
    <property type="entry name" value="CSD_2"/>
    <property type="match status" value="1"/>
</dbReference>
<dbReference type="InterPro" id="IPR012340">
    <property type="entry name" value="NA-bd_OB-fold"/>
</dbReference>
<dbReference type="RefSeq" id="WP_009193827.1">
    <property type="nucleotide sequence ID" value="NZ_AODQ01000006.1"/>
</dbReference>
<dbReference type="GO" id="GO:0003676">
    <property type="term" value="F:nucleic acid binding"/>
    <property type="evidence" value="ECO:0007669"/>
    <property type="project" value="InterPro"/>
</dbReference>
<comment type="caution">
    <text evidence="3">The sequence shown here is derived from an EMBL/GenBank/DDBJ whole genome shotgun (WGS) entry which is preliminary data.</text>
</comment>
<dbReference type="InterPro" id="IPR002059">
    <property type="entry name" value="CSP_DNA-bd"/>
</dbReference>
<dbReference type="Proteomes" id="UP000011910">
    <property type="component" value="Unassembled WGS sequence"/>
</dbReference>